<keyword evidence="2" id="KW-1003">Cell membrane</keyword>
<keyword evidence="10" id="KW-1185">Reference proteome</keyword>
<dbReference type="Proteomes" id="UP000837857">
    <property type="component" value="Chromosome 10"/>
</dbReference>
<evidence type="ECO:0000256" key="4">
    <source>
        <dbReference type="ARBA" id="ARBA00022989"/>
    </source>
</evidence>
<accession>A0ABN8HSA8</accession>
<keyword evidence="3 8" id="KW-0812">Transmembrane</keyword>
<dbReference type="PANTHER" id="PTHR42643:SF30">
    <property type="entry name" value="IONOTROPIC RECEPTOR 40A-RELATED"/>
    <property type="match status" value="1"/>
</dbReference>
<reference evidence="9" key="1">
    <citation type="submission" date="2022-03" db="EMBL/GenBank/DDBJ databases">
        <authorList>
            <person name="Martin H S."/>
        </authorList>
    </citation>
    <scope>NUCLEOTIDE SEQUENCE</scope>
</reference>
<comment type="subcellular location">
    <subcellularLocation>
        <location evidence="1">Cell membrane</location>
        <topology evidence="1">Multi-pass membrane protein</topology>
    </subcellularLocation>
</comment>
<keyword evidence="4 8" id="KW-1133">Transmembrane helix</keyword>
<organism evidence="9 10">
    <name type="scientific">Iphiclides podalirius</name>
    <name type="common">scarce swallowtail</name>
    <dbReference type="NCBI Taxonomy" id="110791"/>
    <lineage>
        <taxon>Eukaryota</taxon>
        <taxon>Metazoa</taxon>
        <taxon>Ecdysozoa</taxon>
        <taxon>Arthropoda</taxon>
        <taxon>Hexapoda</taxon>
        <taxon>Insecta</taxon>
        <taxon>Pterygota</taxon>
        <taxon>Neoptera</taxon>
        <taxon>Endopterygota</taxon>
        <taxon>Lepidoptera</taxon>
        <taxon>Glossata</taxon>
        <taxon>Ditrysia</taxon>
        <taxon>Papilionoidea</taxon>
        <taxon>Papilionidae</taxon>
        <taxon>Papilioninae</taxon>
        <taxon>Iphiclides</taxon>
    </lineage>
</organism>
<evidence type="ECO:0000313" key="9">
    <source>
        <dbReference type="EMBL" id="CAH2037232.1"/>
    </source>
</evidence>
<keyword evidence="6" id="KW-0675">Receptor</keyword>
<evidence type="ECO:0000256" key="2">
    <source>
        <dbReference type="ARBA" id="ARBA00022475"/>
    </source>
</evidence>
<gene>
    <name evidence="9" type="ORF">IPOD504_LOCUS1077</name>
</gene>
<dbReference type="InterPro" id="IPR052192">
    <property type="entry name" value="Insect_Ionotropic_Sensory_Rcpt"/>
</dbReference>
<feature type="non-terminal residue" evidence="9">
    <location>
        <position position="1"/>
    </location>
</feature>
<protein>
    <submittedName>
        <fullName evidence="9">Uncharacterized protein</fullName>
    </submittedName>
</protein>
<dbReference type="EMBL" id="OW152822">
    <property type="protein sequence ID" value="CAH2037232.1"/>
    <property type="molecule type" value="Genomic_DNA"/>
</dbReference>
<keyword evidence="5 8" id="KW-0472">Membrane</keyword>
<sequence length="293" mass="33179">MAIGCSHDHGGIGKFVNGTAVGCFADLVDGLTDTMALAIILNYDRHSVAQLTYVYSTLDAVWCAPNRREISAWAKVLLPFYTTITPFLVLSFALFIMSSLLVQRFGIVETKKKPTFISVTYQTLGLFLGQSTKFMTKYWLSNSVYALWIWFCLIVRVVYQSDLVKGFQRTILESPLSTIEEALTTVDGYGGEQGFLEFYRNTSIEKDYQALSLSELPVYIEQIAKGRRFLLAVDALLVKYLNQTVQFLDERITRIPVCFFTRPRWPAADEFNEVIVRIAEAGFKPAPSELRVH</sequence>
<feature type="transmembrane region" description="Helical" evidence="8">
    <location>
        <begin position="80"/>
        <end position="102"/>
    </location>
</feature>
<dbReference type="SUPFAM" id="SSF53850">
    <property type="entry name" value="Periplasmic binding protein-like II"/>
    <property type="match status" value="1"/>
</dbReference>
<name>A0ABN8HSA8_9NEOP</name>
<feature type="transmembrane region" description="Helical" evidence="8">
    <location>
        <begin position="138"/>
        <end position="159"/>
    </location>
</feature>
<evidence type="ECO:0000256" key="8">
    <source>
        <dbReference type="SAM" id="Phobius"/>
    </source>
</evidence>
<dbReference type="PANTHER" id="PTHR42643">
    <property type="entry name" value="IONOTROPIC RECEPTOR 20A-RELATED"/>
    <property type="match status" value="1"/>
</dbReference>
<evidence type="ECO:0000256" key="1">
    <source>
        <dbReference type="ARBA" id="ARBA00004651"/>
    </source>
</evidence>
<evidence type="ECO:0000256" key="5">
    <source>
        <dbReference type="ARBA" id="ARBA00023136"/>
    </source>
</evidence>
<proteinExistence type="predicted"/>
<evidence type="ECO:0000256" key="3">
    <source>
        <dbReference type="ARBA" id="ARBA00022692"/>
    </source>
</evidence>
<evidence type="ECO:0000256" key="7">
    <source>
        <dbReference type="ARBA" id="ARBA00023180"/>
    </source>
</evidence>
<keyword evidence="7" id="KW-0325">Glycoprotein</keyword>
<evidence type="ECO:0000256" key="6">
    <source>
        <dbReference type="ARBA" id="ARBA00023170"/>
    </source>
</evidence>
<evidence type="ECO:0000313" key="10">
    <source>
        <dbReference type="Proteomes" id="UP000837857"/>
    </source>
</evidence>